<gene>
    <name evidence="1" type="ORF">JGU71_10795</name>
</gene>
<comment type="caution">
    <text evidence="1">The sequence shown here is derived from an EMBL/GenBank/DDBJ whole genome shotgun (WGS) entry which is preliminary data.</text>
</comment>
<proteinExistence type="predicted"/>
<dbReference type="EMBL" id="JAEMNV010000003">
    <property type="protein sequence ID" value="MBJ8339378.1"/>
    <property type="molecule type" value="Genomic_DNA"/>
</dbReference>
<sequence length="109" mass="11543">MREQFAAAGAASDPEAQRWLGWPQGNVMNEPEHSRELRVTPGTGPAPALATPGHKTLVAIDDAARRVAGLVTVTPKDNGTADIGSRRCARIRNRSADANGLTVLSFAKK</sequence>
<dbReference type="RefSeq" id="WP_199704082.1">
    <property type="nucleotide sequence ID" value="NZ_JAEMNV010000003.1"/>
</dbReference>
<dbReference type="AlphaFoldDB" id="A0A934U418"/>
<accession>A0A934U418</accession>
<evidence type="ECO:0000313" key="2">
    <source>
        <dbReference type="Proteomes" id="UP000655868"/>
    </source>
</evidence>
<name>A0A934U418_9NOCA</name>
<protein>
    <submittedName>
        <fullName evidence="1">Uncharacterized protein</fullName>
    </submittedName>
</protein>
<keyword evidence="2" id="KW-1185">Reference proteome</keyword>
<organism evidence="1 2">
    <name type="scientific">Antrihabitans stalagmiti</name>
    <dbReference type="NCBI Taxonomy" id="2799499"/>
    <lineage>
        <taxon>Bacteria</taxon>
        <taxon>Bacillati</taxon>
        <taxon>Actinomycetota</taxon>
        <taxon>Actinomycetes</taxon>
        <taxon>Mycobacteriales</taxon>
        <taxon>Nocardiaceae</taxon>
        <taxon>Antrihabitans</taxon>
    </lineage>
</organism>
<evidence type="ECO:0000313" key="1">
    <source>
        <dbReference type="EMBL" id="MBJ8339378.1"/>
    </source>
</evidence>
<dbReference type="Proteomes" id="UP000655868">
    <property type="component" value="Unassembled WGS sequence"/>
</dbReference>
<reference evidence="1" key="1">
    <citation type="submission" date="2020-12" db="EMBL/GenBank/DDBJ databases">
        <title>Antrihabitans popcorni sp. nov. and Antrihabitans auranticaus sp. nov., isolated from a larva cave.</title>
        <authorList>
            <person name="Lee S.D."/>
            <person name="Kim I.S."/>
        </authorList>
    </citation>
    <scope>NUCLEOTIDE SEQUENCE</scope>
    <source>
        <strain evidence="1">YC3-6</strain>
    </source>
</reference>